<evidence type="ECO:0000313" key="9">
    <source>
        <dbReference type="EMBL" id="GJN24025.1"/>
    </source>
</evidence>
<evidence type="ECO:0000256" key="3">
    <source>
        <dbReference type="ARBA" id="ARBA00022723"/>
    </source>
</evidence>
<dbReference type="GO" id="GO:0005506">
    <property type="term" value="F:iron ion binding"/>
    <property type="evidence" value="ECO:0007669"/>
    <property type="project" value="InterPro"/>
</dbReference>
<dbReference type="InterPro" id="IPR036396">
    <property type="entry name" value="Cyt_P450_sf"/>
</dbReference>
<dbReference type="InterPro" id="IPR017972">
    <property type="entry name" value="Cyt_P450_CS"/>
</dbReference>
<evidence type="ECO:0000256" key="8">
    <source>
        <dbReference type="RuleBase" id="RU000461"/>
    </source>
</evidence>
<dbReference type="EMBL" id="BQKI01000076">
    <property type="protein sequence ID" value="GJN24025.1"/>
    <property type="molecule type" value="Genomic_DNA"/>
</dbReference>
<keyword evidence="5 7" id="KW-0408">Iron</keyword>
<keyword evidence="2 7" id="KW-0349">Heme</keyword>
<comment type="cofactor">
    <cofactor evidence="7">
        <name>heme</name>
        <dbReference type="ChEBI" id="CHEBI:30413"/>
    </cofactor>
</comment>
<dbReference type="InterPro" id="IPR001128">
    <property type="entry name" value="Cyt_P450"/>
</dbReference>
<dbReference type="CDD" id="cd11072">
    <property type="entry name" value="CYP71-like"/>
    <property type="match status" value="1"/>
</dbReference>
<feature type="binding site" description="axial binding residue" evidence="7">
    <location>
        <position position="454"/>
    </location>
    <ligand>
        <name>heme</name>
        <dbReference type="ChEBI" id="CHEBI:30413"/>
    </ligand>
    <ligandPart>
        <name>Fe</name>
        <dbReference type="ChEBI" id="CHEBI:18248"/>
    </ligandPart>
</feature>
<dbReference type="PRINTS" id="PR00463">
    <property type="entry name" value="EP450I"/>
</dbReference>
<gene>
    <name evidence="9" type="primary">gb11730</name>
    <name evidence="9" type="ORF">PR202_gb11730</name>
</gene>
<dbReference type="PANTHER" id="PTHR47955:SF11">
    <property type="entry name" value="4-HYDROXYPHENYLACETALDEHYDE OXIME MONOOXYGENASE"/>
    <property type="match status" value="1"/>
</dbReference>
<dbReference type="GO" id="GO:0016705">
    <property type="term" value="F:oxidoreductase activity, acting on paired donors, with incorporation or reduction of molecular oxygen"/>
    <property type="evidence" value="ECO:0007669"/>
    <property type="project" value="InterPro"/>
</dbReference>
<evidence type="ECO:0000313" key="10">
    <source>
        <dbReference type="Proteomes" id="UP001054889"/>
    </source>
</evidence>
<proteinExistence type="inferred from homology"/>
<reference evidence="9" key="2">
    <citation type="submission" date="2021-12" db="EMBL/GenBank/DDBJ databases">
        <title>Resequencing data analysis of finger millet.</title>
        <authorList>
            <person name="Hatakeyama M."/>
            <person name="Aluri S."/>
            <person name="Balachadran M.T."/>
            <person name="Sivarajan S.R."/>
            <person name="Poveda L."/>
            <person name="Shimizu-Inatsugi R."/>
            <person name="Schlapbach R."/>
            <person name="Sreeman S.M."/>
            <person name="Shimizu K.K."/>
        </authorList>
    </citation>
    <scope>NUCLEOTIDE SEQUENCE</scope>
</reference>
<dbReference type="PANTHER" id="PTHR47955">
    <property type="entry name" value="CYTOCHROME P450 FAMILY 71 PROTEIN"/>
    <property type="match status" value="1"/>
</dbReference>
<evidence type="ECO:0000256" key="2">
    <source>
        <dbReference type="ARBA" id="ARBA00022617"/>
    </source>
</evidence>
<dbReference type="InterPro" id="IPR002401">
    <property type="entry name" value="Cyt_P450_E_grp-I"/>
</dbReference>
<dbReference type="GO" id="GO:0004497">
    <property type="term" value="F:monooxygenase activity"/>
    <property type="evidence" value="ECO:0007669"/>
    <property type="project" value="UniProtKB-KW"/>
</dbReference>
<keyword evidence="3 7" id="KW-0479">Metal-binding</keyword>
<comment type="caution">
    <text evidence="9">The sequence shown here is derived from an EMBL/GenBank/DDBJ whole genome shotgun (WGS) entry which is preliminary data.</text>
</comment>
<protein>
    <submittedName>
        <fullName evidence="9">Uncharacterized protein</fullName>
    </submittedName>
</protein>
<name>A0AAV5EP37_ELECO</name>
<keyword evidence="10" id="KW-1185">Reference proteome</keyword>
<dbReference type="FunFam" id="1.10.630.10:FF:000043">
    <property type="entry name" value="Cytochrome P450 99A2"/>
    <property type="match status" value="1"/>
</dbReference>
<dbReference type="PRINTS" id="PR00385">
    <property type="entry name" value="P450"/>
</dbReference>
<keyword evidence="4 8" id="KW-0560">Oxidoreductase</keyword>
<comment type="similarity">
    <text evidence="1 8">Belongs to the cytochrome P450 family.</text>
</comment>
<dbReference type="PROSITE" id="PS00086">
    <property type="entry name" value="CYTOCHROME_P450"/>
    <property type="match status" value="1"/>
</dbReference>
<dbReference type="SUPFAM" id="SSF48264">
    <property type="entry name" value="Cytochrome P450"/>
    <property type="match status" value="1"/>
</dbReference>
<accession>A0AAV5EP37</accession>
<dbReference type="Pfam" id="PF00067">
    <property type="entry name" value="p450"/>
    <property type="match status" value="1"/>
</dbReference>
<dbReference type="Gene3D" id="1.10.630.10">
    <property type="entry name" value="Cytochrome P450"/>
    <property type="match status" value="1"/>
</dbReference>
<organism evidence="9 10">
    <name type="scientific">Eleusine coracana subsp. coracana</name>
    <dbReference type="NCBI Taxonomy" id="191504"/>
    <lineage>
        <taxon>Eukaryota</taxon>
        <taxon>Viridiplantae</taxon>
        <taxon>Streptophyta</taxon>
        <taxon>Embryophyta</taxon>
        <taxon>Tracheophyta</taxon>
        <taxon>Spermatophyta</taxon>
        <taxon>Magnoliopsida</taxon>
        <taxon>Liliopsida</taxon>
        <taxon>Poales</taxon>
        <taxon>Poaceae</taxon>
        <taxon>PACMAD clade</taxon>
        <taxon>Chloridoideae</taxon>
        <taxon>Cynodonteae</taxon>
        <taxon>Eleusininae</taxon>
        <taxon>Eleusine</taxon>
    </lineage>
</organism>
<evidence type="ECO:0000256" key="7">
    <source>
        <dbReference type="PIRSR" id="PIRSR602401-1"/>
    </source>
</evidence>
<evidence type="ECO:0000256" key="5">
    <source>
        <dbReference type="ARBA" id="ARBA00023004"/>
    </source>
</evidence>
<sequence>MASEIIRELLSLQQWQLHITLTFTVVSIVTLLILKRTCYSSSSRLPPGPSRLPVIGNLHQISALPHRSLWSLAQQHGPVMMLRFGTVPTVVLSSPEAAREALKTHDADCCSRPPAVGPRLLSYGYKDVVFSPYSEYVCEMRKVFLVELLSMRRVQAARYAREAQVDKLIDNLTRIGPNPVALNEHIFATVDGIIGAFAFGDTYAADQFKEQFVDVINETMALLSSFAAEDFFPNAAGRLIDRLTGLVSRRIRIFNRLDDFFELVIDQHLHPTRIKTGENRSHLVQELIDLWSQQGSTNYITKDHVKAILLDTFIGGNTTSSVTIHWAMSELIRHPRVLMKLQDEIRTAVGKKERVQHEDMPKLKYLRMVVKETLRLHPPATLLVPRQTTRQINVGGYDIPANTKVIVNAWAIGRDPTIWKGPEEFYPERFQEKDIDFNDAHFELVPFGSGRRICPGLAMGVANIEFILSNLLYCFIWELPKGVRREDVSMEEAGALTFHKKTPLTVVPIRNYPHHDR</sequence>
<reference evidence="9" key="1">
    <citation type="journal article" date="2018" name="DNA Res.">
        <title>Multiple hybrid de novo genome assembly of finger millet, an orphan allotetraploid crop.</title>
        <authorList>
            <person name="Hatakeyama M."/>
            <person name="Aluri S."/>
            <person name="Balachadran M.T."/>
            <person name="Sivarajan S.R."/>
            <person name="Patrignani A."/>
            <person name="Gruter S."/>
            <person name="Poveda L."/>
            <person name="Shimizu-Inatsugi R."/>
            <person name="Baeten J."/>
            <person name="Francoijs K.J."/>
            <person name="Nataraja K.N."/>
            <person name="Reddy Y.A.N."/>
            <person name="Phadnis S."/>
            <person name="Ravikumar R.L."/>
            <person name="Schlapbach R."/>
            <person name="Sreeman S.M."/>
            <person name="Shimizu K.K."/>
        </authorList>
    </citation>
    <scope>NUCLEOTIDE SEQUENCE</scope>
</reference>
<evidence type="ECO:0000256" key="6">
    <source>
        <dbReference type="ARBA" id="ARBA00023033"/>
    </source>
</evidence>
<evidence type="ECO:0000256" key="4">
    <source>
        <dbReference type="ARBA" id="ARBA00023002"/>
    </source>
</evidence>
<dbReference type="GO" id="GO:0020037">
    <property type="term" value="F:heme binding"/>
    <property type="evidence" value="ECO:0007669"/>
    <property type="project" value="InterPro"/>
</dbReference>
<dbReference type="AlphaFoldDB" id="A0AAV5EP37"/>
<evidence type="ECO:0000256" key="1">
    <source>
        <dbReference type="ARBA" id="ARBA00010617"/>
    </source>
</evidence>
<dbReference type="Proteomes" id="UP001054889">
    <property type="component" value="Unassembled WGS sequence"/>
</dbReference>
<keyword evidence="6 8" id="KW-0503">Monooxygenase</keyword>